<sequence length="108" mass="12369">MQDTSHSEYGDMYSRLIAISQEALESAYYETAYHALCAAMHYAYIQSDEHRLEMVGQAAKAQLDWIDANAKEHKMSTQSVMKRSGVNLYNSLLTQVHADLVILRQKKR</sequence>
<comment type="caution">
    <text evidence="1">The sequence shown here is derived from an EMBL/GenBank/DDBJ whole genome shotgun (WGS) entry which is preliminary data.</text>
</comment>
<accession>A0ABX1P1Q1</accession>
<evidence type="ECO:0000313" key="2">
    <source>
        <dbReference type="Proteomes" id="UP000718564"/>
    </source>
</evidence>
<keyword evidence="2" id="KW-1185">Reference proteome</keyword>
<reference evidence="1 2" key="1">
    <citation type="submission" date="2018-06" db="EMBL/GenBank/DDBJ databases">
        <title>Comparative genomics of Brasilonema spp. strains.</title>
        <authorList>
            <person name="Alvarenga D.O."/>
            <person name="Fiore M.F."/>
            <person name="Varani A.M."/>
        </authorList>
    </citation>
    <scope>NUCLEOTIDE SEQUENCE [LARGE SCALE GENOMIC DNA]</scope>
    <source>
        <strain evidence="1 2">SPC951</strain>
    </source>
</reference>
<name>A0ABX1P1Q1_9CYAN</name>
<proteinExistence type="predicted"/>
<dbReference type="RefSeq" id="WP_169153547.1">
    <property type="nucleotide sequence ID" value="NZ_CAWPJE010000271.1"/>
</dbReference>
<organism evidence="1 2">
    <name type="scientific">Brasilonema bromeliae SPC951</name>
    <dbReference type="NCBI Taxonomy" id="385972"/>
    <lineage>
        <taxon>Bacteria</taxon>
        <taxon>Bacillati</taxon>
        <taxon>Cyanobacteriota</taxon>
        <taxon>Cyanophyceae</taxon>
        <taxon>Nostocales</taxon>
        <taxon>Scytonemataceae</taxon>
        <taxon>Brasilonema</taxon>
        <taxon>Bromeliae group (in: Brasilonema)</taxon>
    </lineage>
</organism>
<dbReference type="Proteomes" id="UP000718564">
    <property type="component" value="Unassembled WGS sequence"/>
</dbReference>
<gene>
    <name evidence="1" type="ORF">DP116_01830</name>
</gene>
<evidence type="ECO:0000313" key="1">
    <source>
        <dbReference type="EMBL" id="NMG18253.1"/>
    </source>
</evidence>
<dbReference type="EMBL" id="QMEB01000007">
    <property type="protein sequence ID" value="NMG18253.1"/>
    <property type="molecule type" value="Genomic_DNA"/>
</dbReference>
<protein>
    <submittedName>
        <fullName evidence="1">Uncharacterized protein</fullName>
    </submittedName>
</protein>